<evidence type="ECO:0000256" key="5">
    <source>
        <dbReference type="ARBA" id="ARBA00023002"/>
    </source>
</evidence>
<evidence type="ECO:0000259" key="6">
    <source>
        <dbReference type="PROSITE" id="PS50995"/>
    </source>
</evidence>
<dbReference type="InterPro" id="IPR013785">
    <property type="entry name" value="Aldolase_TIM"/>
</dbReference>
<evidence type="ECO:0000256" key="3">
    <source>
        <dbReference type="ARBA" id="ARBA00022630"/>
    </source>
</evidence>
<evidence type="ECO:0000256" key="4">
    <source>
        <dbReference type="ARBA" id="ARBA00022643"/>
    </source>
</evidence>
<dbReference type="InterPro" id="IPR036390">
    <property type="entry name" value="WH_DNA-bd_sf"/>
</dbReference>
<keyword evidence="7" id="KW-0503">Monooxygenase</keyword>
<dbReference type="PRINTS" id="PR00598">
    <property type="entry name" value="HTHMARR"/>
</dbReference>
<comment type="caution">
    <text evidence="7">The sequence shown here is derived from an EMBL/GenBank/DDBJ whole genome shotgun (WGS) entry which is preliminary data.</text>
</comment>
<comment type="function">
    <text evidence="1">Nitronate monooxygenase that uses molecular oxygen to catalyze the oxidative denitrification of alkyl nitronates. Acts on propionate 3-nitronate (P3N), the presumed physiological substrate. Probably functions in the detoxification of P3N, a metabolic poison produced by plants and fungi as a defense mechanism.</text>
</comment>
<dbReference type="SUPFAM" id="SSF46785">
    <property type="entry name" value="Winged helix' DNA-binding domain"/>
    <property type="match status" value="1"/>
</dbReference>
<gene>
    <name evidence="7" type="ORF">H8876_03425</name>
</gene>
<organism evidence="7 8">
    <name type="scientific">Lentihominibacter faecis</name>
    <dbReference type="NCBI Taxonomy" id="2764712"/>
    <lineage>
        <taxon>Bacteria</taxon>
        <taxon>Bacillati</taxon>
        <taxon>Bacillota</taxon>
        <taxon>Clostridia</taxon>
        <taxon>Peptostreptococcales</taxon>
        <taxon>Anaerovoracaceae</taxon>
        <taxon>Lentihominibacter</taxon>
    </lineage>
</organism>
<keyword evidence="8" id="KW-1185">Reference proteome</keyword>
<dbReference type="PROSITE" id="PS50995">
    <property type="entry name" value="HTH_MARR_2"/>
    <property type="match status" value="1"/>
</dbReference>
<dbReference type="RefSeq" id="WP_249286531.1">
    <property type="nucleotide sequence ID" value="NZ_JACRWC010000048.1"/>
</dbReference>
<evidence type="ECO:0000256" key="2">
    <source>
        <dbReference type="ARBA" id="ARBA00013457"/>
    </source>
</evidence>
<dbReference type="SUPFAM" id="SSF51412">
    <property type="entry name" value="Inosine monophosphate dehydrogenase (IMPDH)"/>
    <property type="match status" value="1"/>
</dbReference>
<dbReference type="CDD" id="cd04730">
    <property type="entry name" value="NPD_like"/>
    <property type="match status" value="1"/>
</dbReference>
<proteinExistence type="predicted"/>
<evidence type="ECO:0000313" key="8">
    <source>
        <dbReference type="Proteomes" id="UP000644115"/>
    </source>
</evidence>
<dbReference type="AlphaFoldDB" id="A0A923SLA1"/>
<keyword evidence="5" id="KW-0560">Oxidoreductase</keyword>
<keyword evidence="4" id="KW-0288">FMN</keyword>
<keyword evidence="3" id="KW-0285">Flavoprotein</keyword>
<accession>A0A923SLA1</accession>
<dbReference type="SMART" id="SM00347">
    <property type="entry name" value="HTH_MARR"/>
    <property type="match status" value="1"/>
</dbReference>
<dbReference type="Pfam" id="PF12802">
    <property type="entry name" value="MarR_2"/>
    <property type="match status" value="1"/>
</dbReference>
<dbReference type="InterPro" id="IPR000835">
    <property type="entry name" value="HTH_MarR-typ"/>
</dbReference>
<dbReference type="Gene3D" id="1.10.10.10">
    <property type="entry name" value="Winged helix-like DNA-binding domain superfamily/Winged helix DNA-binding domain"/>
    <property type="match status" value="1"/>
</dbReference>
<evidence type="ECO:0000313" key="7">
    <source>
        <dbReference type="EMBL" id="MBC5999049.1"/>
    </source>
</evidence>
<dbReference type="GO" id="GO:0018580">
    <property type="term" value="F:nitronate monooxygenase activity"/>
    <property type="evidence" value="ECO:0007669"/>
    <property type="project" value="InterPro"/>
</dbReference>
<dbReference type="InterPro" id="IPR036388">
    <property type="entry name" value="WH-like_DNA-bd_sf"/>
</dbReference>
<dbReference type="GO" id="GO:0003700">
    <property type="term" value="F:DNA-binding transcription factor activity"/>
    <property type="evidence" value="ECO:0007669"/>
    <property type="project" value="InterPro"/>
</dbReference>
<feature type="domain" description="HTH marR-type" evidence="6">
    <location>
        <begin position="8"/>
        <end position="140"/>
    </location>
</feature>
<dbReference type="Proteomes" id="UP000644115">
    <property type="component" value="Unassembled WGS sequence"/>
</dbReference>
<dbReference type="Pfam" id="PF03060">
    <property type="entry name" value="NMO"/>
    <property type="match status" value="1"/>
</dbReference>
<dbReference type="PANTHER" id="PTHR32332:SF18">
    <property type="entry name" value="2-NITROPROPANE DIOXYGENASE"/>
    <property type="match status" value="1"/>
</dbReference>
<evidence type="ECO:0000256" key="1">
    <source>
        <dbReference type="ARBA" id="ARBA00003535"/>
    </source>
</evidence>
<dbReference type="EMBL" id="JACRWC010000048">
    <property type="protein sequence ID" value="MBC5999049.1"/>
    <property type="molecule type" value="Genomic_DNA"/>
</dbReference>
<dbReference type="Gene3D" id="3.20.20.70">
    <property type="entry name" value="Aldolase class I"/>
    <property type="match status" value="1"/>
</dbReference>
<dbReference type="PANTHER" id="PTHR32332">
    <property type="entry name" value="2-NITROPROPANE DIOXYGENASE"/>
    <property type="match status" value="1"/>
</dbReference>
<sequence length="490" mass="54076">MDKDLNKIHALMRQLFGLVHRLEDEAIKASEFSDLSRAEISAIMAIGTGRPKTMTHVANILEINVSTLTTTINKLVKKGYVERLRDDKDRRIVKIGLSEKGIAAATERDSFMGELLRGAVEQVEPDKLRYFISAIDNINQYFMAKSSMSYLKTTPFALEPLQLGKRDLPVPIVQAGMSLGIAGPKLASAVAEEGGLGLIGASDIGWQREDFARDRMEANVKALQEKVAEALKRRKKRSGKGLIGVSVLWGNPAAREYVKAAAKSGAEVIVASGLPTDLPKYCTDKNIALIPVVSSRRGAAAIVRNWTQKYNRVPDAFILQGPFAAGLLGFKEEQLDRAEQEWGRIISDVKSEASKLENCPLLVGGGIYRREDAEFVYKYGADGILMGTRFVVTEECDAPDGYKQLYLNCRKNDVTIIRSPMKTSVRTMRTAFSERIAEDGEDPYDLFEAVRHSVAGDPDSGLVFCSENAGLADKIDTVKDVFREFTTQKK</sequence>
<name>A0A923SLA1_9FIRM</name>
<reference evidence="7" key="1">
    <citation type="submission" date="2020-08" db="EMBL/GenBank/DDBJ databases">
        <authorList>
            <person name="Liu C."/>
            <person name="Sun Q."/>
        </authorList>
    </citation>
    <scope>NUCLEOTIDE SEQUENCE</scope>
    <source>
        <strain evidence="7">BX16</strain>
    </source>
</reference>
<dbReference type="InterPro" id="IPR004136">
    <property type="entry name" value="NMO"/>
</dbReference>
<protein>
    <recommendedName>
        <fullName evidence="2">Probable nitronate monooxygenase</fullName>
    </recommendedName>
</protein>